<keyword evidence="3" id="KW-1185">Reference proteome</keyword>
<protein>
    <submittedName>
        <fullName evidence="2">Uncharacterized protein</fullName>
    </submittedName>
</protein>
<gene>
    <name evidence="2" type="ORF">LVJ82_15070</name>
</gene>
<evidence type="ECO:0000313" key="2">
    <source>
        <dbReference type="EMBL" id="UOO88764.1"/>
    </source>
</evidence>
<evidence type="ECO:0000256" key="1">
    <source>
        <dbReference type="SAM" id="SignalP"/>
    </source>
</evidence>
<sequence>MGLQGWKKAYVLLGLGMWAGVAGAAESVVSAEQWLSRKAMTCDINNTHIVNLSTAVTDEHDRFHFRHDASKQTLLAGGVSYQGVRAAEVLKQGSSSQLALALQQPRFGLQVIKVAVYLQGKPYESFGYYWVAQGSISDNLPALKQLFSQRELDGGRVTQTAQGNVRVNCTIAG</sequence>
<dbReference type="RefSeq" id="WP_058357544.1">
    <property type="nucleotide sequence ID" value="NZ_CABKVG010000010.1"/>
</dbReference>
<feature type="signal peptide" evidence="1">
    <location>
        <begin position="1"/>
        <end position="24"/>
    </location>
</feature>
<dbReference type="Proteomes" id="UP000832011">
    <property type="component" value="Chromosome"/>
</dbReference>
<accession>A0ABY4DZ08</accession>
<name>A0ABY4DZ08_9NEIS</name>
<feature type="chain" id="PRO_5047075725" evidence="1">
    <location>
        <begin position="25"/>
        <end position="173"/>
    </location>
</feature>
<organism evidence="2 3">
    <name type="scientific">Vitreoscilla massiliensis</name>
    <dbReference type="NCBI Taxonomy" id="1689272"/>
    <lineage>
        <taxon>Bacteria</taxon>
        <taxon>Pseudomonadati</taxon>
        <taxon>Pseudomonadota</taxon>
        <taxon>Betaproteobacteria</taxon>
        <taxon>Neisseriales</taxon>
        <taxon>Neisseriaceae</taxon>
        <taxon>Vitreoscilla</taxon>
    </lineage>
</organism>
<evidence type="ECO:0000313" key="3">
    <source>
        <dbReference type="Proteomes" id="UP000832011"/>
    </source>
</evidence>
<keyword evidence="1" id="KW-0732">Signal</keyword>
<reference evidence="2 3" key="1">
    <citation type="journal article" date="2022" name="Res Sq">
        <title>Evolution of multicellular longitudinally dividing oral cavity symbionts (Neisseriaceae).</title>
        <authorList>
            <person name="Nyongesa S."/>
            <person name="Weber P."/>
            <person name="Bernet E."/>
            <person name="Pullido F."/>
            <person name="Nieckarz M."/>
            <person name="Delaby M."/>
            <person name="Nieves C."/>
            <person name="Viehboeck T."/>
            <person name="Krause N."/>
            <person name="Rivera-Millot A."/>
            <person name="Nakamura A."/>
            <person name="Vischer N."/>
            <person name="VanNieuwenhze M."/>
            <person name="Brun Y."/>
            <person name="Cava F."/>
            <person name="Bulgheresi S."/>
            <person name="Veyrier F."/>
        </authorList>
    </citation>
    <scope>NUCLEOTIDE SEQUENCE [LARGE SCALE GENOMIC DNA]</scope>
    <source>
        <strain evidence="2 3">SN4</strain>
    </source>
</reference>
<dbReference type="EMBL" id="CP091511">
    <property type="protein sequence ID" value="UOO88764.1"/>
    <property type="molecule type" value="Genomic_DNA"/>
</dbReference>
<proteinExistence type="predicted"/>